<keyword evidence="2" id="KW-1185">Reference proteome</keyword>
<evidence type="ECO:0000313" key="2">
    <source>
        <dbReference type="Proteomes" id="UP001489719"/>
    </source>
</evidence>
<evidence type="ECO:0000313" key="1">
    <source>
        <dbReference type="EMBL" id="KAK9326116.1"/>
    </source>
</evidence>
<gene>
    <name evidence="1" type="ORF">V1517DRAFT_312773</name>
</gene>
<reference evidence="2" key="1">
    <citation type="journal article" date="2024" name="Front. Bioeng. Biotechnol.">
        <title>Genome-scale model development and genomic sequencing of the oleaginous clade Lipomyces.</title>
        <authorList>
            <person name="Czajka J.J."/>
            <person name="Han Y."/>
            <person name="Kim J."/>
            <person name="Mondo S.J."/>
            <person name="Hofstad B.A."/>
            <person name="Robles A."/>
            <person name="Haridas S."/>
            <person name="Riley R."/>
            <person name="LaButti K."/>
            <person name="Pangilinan J."/>
            <person name="Andreopoulos W."/>
            <person name="Lipzen A."/>
            <person name="Yan J."/>
            <person name="Wang M."/>
            <person name="Ng V."/>
            <person name="Grigoriev I.V."/>
            <person name="Spatafora J.W."/>
            <person name="Magnuson J.K."/>
            <person name="Baker S.E."/>
            <person name="Pomraning K.R."/>
        </authorList>
    </citation>
    <scope>NUCLEOTIDE SEQUENCE [LARGE SCALE GENOMIC DNA]</scope>
    <source>
        <strain evidence="2">CBS 10300</strain>
    </source>
</reference>
<protein>
    <submittedName>
        <fullName evidence="1">H+/oligopeptide symporter</fullName>
    </submittedName>
</protein>
<accession>A0ACC3TYN1</accession>
<organism evidence="1 2">
    <name type="scientific">Lipomyces orientalis</name>
    <dbReference type="NCBI Taxonomy" id="1233043"/>
    <lineage>
        <taxon>Eukaryota</taxon>
        <taxon>Fungi</taxon>
        <taxon>Dikarya</taxon>
        <taxon>Ascomycota</taxon>
        <taxon>Saccharomycotina</taxon>
        <taxon>Lipomycetes</taxon>
        <taxon>Lipomycetales</taxon>
        <taxon>Lipomycetaceae</taxon>
        <taxon>Lipomyces</taxon>
    </lineage>
</organism>
<name>A0ACC3TYN1_9ASCO</name>
<comment type="caution">
    <text evidence="1">The sequence shown here is derived from an EMBL/GenBank/DDBJ whole genome shotgun (WGS) entry which is preliminary data.</text>
</comment>
<dbReference type="Proteomes" id="UP001489719">
    <property type="component" value="Unassembled WGS sequence"/>
</dbReference>
<proteinExistence type="predicted"/>
<sequence length="482" mass="53699">MGLQAATGLTLLFTFLAYVVPIFGGWWADVKVGRIYAIMVGVIICGIAHIIQIIGAIPAVLQQGPSHAAPPFILGLLILAVGAGIFKPNVAPTLLDQHRHQKAYTKVLKSGEKVIVSPESTNTRTMLIFYGFINIGAFFTLATTYSERYVGYWLSFLEAGILYFILPVVLTLLYKRLYRQPASGYSDLTHALKIIGTALRRNYFRVWRKDFWDAAKQSRLAAQGVSVDWSDKLVEDVRRTLQASFIFLYFPIWTINDGGIGSVATNQGASMVTNGAPNDLLSNFNPLTIIVFIPILSHIVYPILDRFNIKFGRVSRITFGFILAAISGIWGAVVQYYVYKLSPCGYYASTCADVAPISIWWQIPNTVLGAMSECFCNVTAYELAYARSPPSMRGLVMALFLFNTALASALGEVLIPAITDPYLIWVWAGPAIALFAQTVIFWFQFKHMNDESYMIYEEDYPEEKQSPELAQSESEEKEKITA</sequence>
<dbReference type="EMBL" id="MU970036">
    <property type="protein sequence ID" value="KAK9326116.1"/>
    <property type="molecule type" value="Genomic_DNA"/>
</dbReference>